<protein>
    <submittedName>
        <fullName evidence="1">Uncharacterized protein</fullName>
    </submittedName>
</protein>
<name>A0A2P2MF81_RHIMU</name>
<reference evidence="1" key="1">
    <citation type="submission" date="2018-02" db="EMBL/GenBank/DDBJ databases">
        <title>Rhizophora mucronata_Transcriptome.</title>
        <authorList>
            <person name="Meera S.P."/>
            <person name="Sreeshan A."/>
            <person name="Augustine A."/>
        </authorList>
    </citation>
    <scope>NUCLEOTIDE SEQUENCE</scope>
    <source>
        <tissue evidence="1">Leaf</tissue>
    </source>
</reference>
<dbReference type="AlphaFoldDB" id="A0A2P2MF81"/>
<evidence type="ECO:0000313" key="1">
    <source>
        <dbReference type="EMBL" id="MBX28915.1"/>
    </source>
</evidence>
<dbReference type="EMBL" id="GGEC01048431">
    <property type="protein sequence ID" value="MBX28915.1"/>
    <property type="molecule type" value="Transcribed_RNA"/>
</dbReference>
<organism evidence="1">
    <name type="scientific">Rhizophora mucronata</name>
    <name type="common">Asiatic mangrove</name>
    <dbReference type="NCBI Taxonomy" id="61149"/>
    <lineage>
        <taxon>Eukaryota</taxon>
        <taxon>Viridiplantae</taxon>
        <taxon>Streptophyta</taxon>
        <taxon>Embryophyta</taxon>
        <taxon>Tracheophyta</taxon>
        <taxon>Spermatophyta</taxon>
        <taxon>Magnoliopsida</taxon>
        <taxon>eudicotyledons</taxon>
        <taxon>Gunneridae</taxon>
        <taxon>Pentapetalae</taxon>
        <taxon>rosids</taxon>
        <taxon>fabids</taxon>
        <taxon>Malpighiales</taxon>
        <taxon>Rhizophoraceae</taxon>
        <taxon>Rhizophora</taxon>
    </lineage>
</organism>
<accession>A0A2P2MF81</accession>
<proteinExistence type="predicted"/>
<sequence length="43" mass="4928">MIFGFSTCCSNPPLGYQMISHICFSQKKKEKHLIFYTGTTILL</sequence>